<dbReference type="InterPro" id="IPR005648">
    <property type="entry name" value="FlgD"/>
</dbReference>
<accession>A0A558QUW7</accession>
<feature type="domain" description="FlgD/Vpr Ig-like" evidence="6">
    <location>
        <begin position="111"/>
        <end position="180"/>
    </location>
</feature>
<proteinExistence type="inferred from homology"/>
<dbReference type="RefSeq" id="WP_145154874.1">
    <property type="nucleotide sequence ID" value="NZ_VNIM01000103.1"/>
</dbReference>
<dbReference type="OrthoDB" id="9785233at2"/>
<evidence type="ECO:0000256" key="3">
    <source>
        <dbReference type="ARBA" id="ARBA00022795"/>
    </source>
</evidence>
<keyword evidence="3 5" id="KW-1005">Bacterial flagellum biogenesis</keyword>
<dbReference type="EMBL" id="VNIM01000103">
    <property type="protein sequence ID" value="TVV70924.1"/>
    <property type="molecule type" value="Genomic_DNA"/>
</dbReference>
<evidence type="ECO:0000256" key="4">
    <source>
        <dbReference type="ARBA" id="ARBA00024746"/>
    </source>
</evidence>
<evidence type="ECO:0000256" key="5">
    <source>
        <dbReference type="RuleBase" id="RU362076"/>
    </source>
</evidence>
<dbReference type="Proteomes" id="UP000318681">
    <property type="component" value="Unassembled WGS sequence"/>
</dbReference>
<keyword evidence="8" id="KW-1185">Reference proteome</keyword>
<reference evidence="7 8" key="1">
    <citation type="submission" date="2019-07" db="EMBL/GenBank/DDBJ databases">
        <title>Sphingomonas solaris sp. nov., isolated from a solar panel from Boston, Massachusetts.</title>
        <authorList>
            <person name="Tanner K."/>
            <person name="Pascual J."/>
            <person name="Mancuso C."/>
            <person name="Pereto J."/>
            <person name="Khalil A."/>
            <person name="Vilanova C."/>
        </authorList>
    </citation>
    <scope>NUCLEOTIDE SEQUENCE [LARGE SCALE GENOMIC DNA]</scope>
    <source>
        <strain evidence="7 8">R4DWN</strain>
    </source>
</reference>
<keyword evidence="7" id="KW-0969">Cilium</keyword>
<dbReference type="Gene3D" id="2.30.30.910">
    <property type="match status" value="1"/>
</dbReference>
<dbReference type="Pfam" id="PF03963">
    <property type="entry name" value="FlgD"/>
    <property type="match status" value="1"/>
</dbReference>
<keyword evidence="7" id="KW-0282">Flagellum</keyword>
<organism evidence="7 8">
    <name type="scientific">Alterirhizorhabdus solaris</name>
    <dbReference type="NCBI Taxonomy" id="2529389"/>
    <lineage>
        <taxon>Bacteria</taxon>
        <taxon>Pseudomonadati</taxon>
        <taxon>Pseudomonadota</taxon>
        <taxon>Alphaproteobacteria</taxon>
        <taxon>Sphingomonadales</taxon>
        <taxon>Rhizorhabdaceae</taxon>
        <taxon>Alterirhizorhabdus</taxon>
    </lineage>
</organism>
<dbReference type="InterPro" id="IPR025965">
    <property type="entry name" value="FlgD/Vpr_Ig-like"/>
</dbReference>
<dbReference type="Gene3D" id="2.60.40.4070">
    <property type="match status" value="1"/>
</dbReference>
<dbReference type="GO" id="GO:0044781">
    <property type="term" value="P:bacterial-type flagellum organization"/>
    <property type="evidence" value="ECO:0007669"/>
    <property type="project" value="UniProtKB-UniRule"/>
</dbReference>
<protein>
    <recommendedName>
        <fullName evidence="2 5">Basal-body rod modification protein FlgD</fullName>
    </recommendedName>
</protein>
<evidence type="ECO:0000256" key="1">
    <source>
        <dbReference type="ARBA" id="ARBA00010577"/>
    </source>
</evidence>
<dbReference type="Pfam" id="PF13860">
    <property type="entry name" value="FlgD_ig"/>
    <property type="match status" value="1"/>
</dbReference>
<evidence type="ECO:0000256" key="2">
    <source>
        <dbReference type="ARBA" id="ARBA00016013"/>
    </source>
</evidence>
<evidence type="ECO:0000313" key="8">
    <source>
        <dbReference type="Proteomes" id="UP000318681"/>
    </source>
</evidence>
<gene>
    <name evidence="7" type="ORF">FOY91_17940</name>
</gene>
<keyword evidence="7" id="KW-0966">Cell projection</keyword>
<sequence>MTTVTNNTATLALATTTAAKTATAAKSGTLDQSSFLKLMTTQLKTQDPFDPVDNTQMVAQMAQFSSVAGISEMNTSLKTIASDIAGSRVGDAASWIGRSALVDSTTATPLSDGTYAGEVTLAKDATNVGISLVSEDGAVVKEFALGKQPAGPVSFAGDGRAADGTSASGPLKVVVTAAAADGRVTSTTATWAGISAVQSPAGGTTTKLVTSLGLISPTDAQRLG</sequence>
<comment type="caution">
    <text evidence="7">The sequence shown here is derived from an EMBL/GenBank/DDBJ whole genome shotgun (WGS) entry which is preliminary data.</text>
</comment>
<comment type="function">
    <text evidence="4 5">Required for flagellar hook formation. May act as a scaffolding protein.</text>
</comment>
<comment type="similarity">
    <text evidence="1 5">Belongs to the FlgD family.</text>
</comment>
<dbReference type="AlphaFoldDB" id="A0A558QUW7"/>
<name>A0A558QUW7_9SPHN</name>
<evidence type="ECO:0000259" key="6">
    <source>
        <dbReference type="Pfam" id="PF13860"/>
    </source>
</evidence>
<evidence type="ECO:0000313" key="7">
    <source>
        <dbReference type="EMBL" id="TVV70924.1"/>
    </source>
</evidence>